<name>H0URL7_9BACT</name>
<organism evidence="1 2">
    <name type="scientific">Thermanaerovibrio velox DSM 12556</name>
    <dbReference type="NCBI Taxonomy" id="926567"/>
    <lineage>
        <taxon>Bacteria</taxon>
        <taxon>Thermotogati</taxon>
        <taxon>Synergistota</taxon>
        <taxon>Synergistia</taxon>
        <taxon>Synergistales</taxon>
        <taxon>Synergistaceae</taxon>
        <taxon>Thermanaerovibrio</taxon>
    </lineage>
</organism>
<evidence type="ECO:0008006" key="3">
    <source>
        <dbReference type="Google" id="ProtNLM"/>
    </source>
</evidence>
<dbReference type="HOGENOM" id="CLU_149981_4_0_0"/>
<dbReference type="AlphaFoldDB" id="H0URL7"/>
<sequence>MEGLRGWMGYLRVELKGPEFSCLKDRRSWIRSVLDQARGKFNVSMADLSPDGAPGAVALGFAVASSCNSELKGRIEAIKSFVTRMAEDNGLEILNLWEEVFCDDEFSD</sequence>
<dbReference type="eggNOG" id="COG1550">
    <property type="taxonomic scope" value="Bacteria"/>
</dbReference>
<keyword evidence="2" id="KW-1185">Reference proteome</keyword>
<dbReference type="SUPFAM" id="SSF103007">
    <property type="entry name" value="Hypothetical protein TT1725"/>
    <property type="match status" value="1"/>
</dbReference>
<proteinExistence type="predicted"/>
<dbReference type="InterPro" id="IPR007546">
    <property type="entry name" value="DUF503"/>
</dbReference>
<evidence type="ECO:0000313" key="2">
    <source>
        <dbReference type="Proteomes" id="UP000005730"/>
    </source>
</evidence>
<dbReference type="Proteomes" id="UP000005730">
    <property type="component" value="Chromosome"/>
</dbReference>
<dbReference type="STRING" id="926567.TheveDRAFT_0807"/>
<dbReference type="RefSeq" id="WP_006583450.1">
    <property type="nucleotide sequence ID" value="NZ_CM001377.1"/>
</dbReference>
<reference evidence="1 2" key="1">
    <citation type="submission" date="2011-10" db="EMBL/GenBank/DDBJ databases">
        <title>The Noncontiguous Finished genome of Thermanaerovibrio velox DSM 12556.</title>
        <authorList>
            <consortium name="US DOE Joint Genome Institute (JGI-PGF)"/>
            <person name="Lucas S."/>
            <person name="Copeland A."/>
            <person name="Lapidus A."/>
            <person name="Glavina del Rio T."/>
            <person name="Dalin E."/>
            <person name="Tice H."/>
            <person name="Bruce D."/>
            <person name="Goodwin L."/>
            <person name="Pitluck S."/>
            <person name="Peters L."/>
            <person name="Mikhailova N."/>
            <person name="Teshima H."/>
            <person name="Kyrpides N."/>
            <person name="Mavromatis K."/>
            <person name="Ivanova N."/>
            <person name="Markowitz V."/>
            <person name="Cheng J.-F."/>
            <person name="Hugenholtz P."/>
            <person name="Woyke T."/>
            <person name="Wu D."/>
            <person name="Spring S."/>
            <person name="Brambilla E.-M."/>
            <person name="Klenk H.-P."/>
            <person name="Eisen J.A."/>
        </authorList>
    </citation>
    <scope>NUCLEOTIDE SEQUENCE [LARGE SCALE GENOMIC DNA]</scope>
    <source>
        <strain evidence="1 2">DSM 12556</strain>
    </source>
</reference>
<gene>
    <name evidence="1" type="ORF">TheveDRAFT_0807</name>
</gene>
<dbReference type="Pfam" id="PF04456">
    <property type="entry name" value="DUF503"/>
    <property type="match status" value="1"/>
</dbReference>
<protein>
    <recommendedName>
        <fullName evidence="3">DUF503 domain-containing protein</fullName>
    </recommendedName>
</protein>
<dbReference type="Gene3D" id="3.30.70.1120">
    <property type="entry name" value="TT1725-like"/>
    <property type="match status" value="1"/>
</dbReference>
<dbReference type="InterPro" id="IPR036746">
    <property type="entry name" value="TT1725-like_sf"/>
</dbReference>
<dbReference type="EMBL" id="CM001377">
    <property type="protein sequence ID" value="EHM09956.1"/>
    <property type="molecule type" value="Genomic_DNA"/>
</dbReference>
<dbReference type="OrthoDB" id="9809023at2"/>
<evidence type="ECO:0000313" key="1">
    <source>
        <dbReference type="EMBL" id="EHM09956.1"/>
    </source>
</evidence>
<accession>H0URL7</accession>